<dbReference type="VEuPathDB" id="VectorBase:GPAI033878"/>
<evidence type="ECO:0000313" key="1">
    <source>
        <dbReference type="EnsemblMetazoa" id="GPAI033878-PA"/>
    </source>
</evidence>
<sequence length="142" mass="16706">MVTVTENCNNHEMFETSNFCNLESISINPEAKHNNDLYEKIMNQIKFVKACYVVKLPWNTILHLNDNKTIAEKRLYDLINELIKNAEKFSEYNKEFQRLIRDGLAEKVNINGNNQNIYYKLHKSVYKDAAKCLWSSMPLRAN</sequence>
<reference evidence="2" key="1">
    <citation type="submission" date="2014-03" db="EMBL/GenBank/DDBJ databases">
        <authorList>
            <person name="Aksoy S."/>
            <person name="Warren W."/>
            <person name="Wilson R.K."/>
        </authorList>
    </citation>
    <scope>NUCLEOTIDE SEQUENCE [LARGE SCALE GENOMIC DNA]</scope>
    <source>
        <strain evidence="2">IAEA</strain>
    </source>
</reference>
<dbReference type="EnsemblMetazoa" id="GPAI033878-RA">
    <property type="protein sequence ID" value="GPAI033878-PA"/>
    <property type="gene ID" value="GPAI033878"/>
</dbReference>
<dbReference type="Proteomes" id="UP000092445">
    <property type="component" value="Unassembled WGS sequence"/>
</dbReference>
<keyword evidence="2" id="KW-1185">Reference proteome</keyword>
<protein>
    <submittedName>
        <fullName evidence="1">Uncharacterized protein</fullName>
    </submittedName>
</protein>
<dbReference type="AlphaFoldDB" id="A0A1B0A431"/>
<reference evidence="1" key="2">
    <citation type="submission" date="2020-05" db="UniProtKB">
        <authorList>
            <consortium name="EnsemblMetazoa"/>
        </authorList>
    </citation>
    <scope>IDENTIFICATION</scope>
    <source>
        <strain evidence="1">IAEA</strain>
    </source>
</reference>
<accession>A0A1B0A431</accession>
<name>A0A1B0A431_GLOPL</name>
<proteinExistence type="predicted"/>
<evidence type="ECO:0000313" key="2">
    <source>
        <dbReference type="Proteomes" id="UP000092445"/>
    </source>
</evidence>
<organism evidence="1 2">
    <name type="scientific">Glossina pallidipes</name>
    <name type="common">Tsetse fly</name>
    <dbReference type="NCBI Taxonomy" id="7398"/>
    <lineage>
        <taxon>Eukaryota</taxon>
        <taxon>Metazoa</taxon>
        <taxon>Ecdysozoa</taxon>
        <taxon>Arthropoda</taxon>
        <taxon>Hexapoda</taxon>
        <taxon>Insecta</taxon>
        <taxon>Pterygota</taxon>
        <taxon>Neoptera</taxon>
        <taxon>Endopterygota</taxon>
        <taxon>Diptera</taxon>
        <taxon>Brachycera</taxon>
        <taxon>Muscomorpha</taxon>
        <taxon>Hippoboscoidea</taxon>
        <taxon>Glossinidae</taxon>
        <taxon>Glossina</taxon>
    </lineage>
</organism>